<accession>A0A4Q5J9N5</accession>
<evidence type="ECO:0000259" key="2">
    <source>
        <dbReference type="Pfam" id="PF13581"/>
    </source>
</evidence>
<organism evidence="3 4">
    <name type="scientific">Nocardioides iriomotensis</name>
    <dbReference type="NCBI Taxonomy" id="715784"/>
    <lineage>
        <taxon>Bacteria</taxon>
        <taxon>Bacillati</taxon>
        <taxon>Actinomycetota</taxon>
        <taxon>Actinomycetes</taxon>
        <taxon>Propionibacteriales</taxon>
        <taxon>Nocardioidaceae</taxon>
        <taxon>Nocardioides</taxon>
    </lineage>
</organism>
<keyword evidence="1" id="KW-0418">Kinase</keyword>
<dbReference type="InterPro" id="IPR036890">
    <property type="entry name" value="HATPase_C_sf"/>
</dbReference>
<keyword evidence="1" id="KW-0723">Serine/threonine-protein kinase</keyword>
<dbReference type="Pfam" id="PF13581">
    <property type="entry name" value="HATPase_c_2"/>
    <property type="match status" value="1"/>
</dbReference>
<gene>
    <name evidence="3" type="ORF">ETU37_03325</name>
</gene>
<keyword evidence="1" id="KW-0808">Transferase</keyword>
<evidence type="ECO:0000256" key="1">
    <source>
        <dbReference type="ARBA" id="ARBA00022527"/>
    </source>
</evidence>
<dbReference type="Gene3D" id="3.30.565.10">
    <property type="entry name" value="Histidine kinase-like ATPase, C-terminal domain"/>
    <property type="match status" value="1"/>
</dbReference>
<dbReference type="EMBL" id="SDPU01000010">
    <property type="protein sequence ID" value="RYU14561.1"/>
    <property type="molecule type" value="Genomic_DNA"/>
</dbReference>
<protein>
    <submittedName>
        <fullName evidence="3">ATP-binding protein</fullName>
    </submittedName>
</protein>
<sequence>MCDLTADQFATFPDSKFSPMHARAFVREHGCPEHASAALGALLLVTTELVTNAVLHGVPPISVRLRCLGTEVHVVVGDTGEGLQVLRAAPGSPGLGLRIVADVADAWGTTPLPSGTELWCRIPTGVLPKRFGRRSSESRFGWS</sequence>
<evidence type="ECO:0000313" key="4">
    <source>
        <dbReference type="Proteomes" id="UP000291189"/>
    </source>
</evidence>
<dbReference type="CDD" id="cd16936">
    <property type="entry name" value="HATPase_RsbW-like"/>
    <property type="match status" value="1"/>
</dbReference>
<proteinExistence type="predicted"/>
<dbReference type="GO" id="GO:0005524">
    <property type="term" value="F:ATP binding"/>
    <property type="evidence" value="ECO:0007669"/>
    <property type="project" value="UniProtKB-KW"/>
</dbReference>
<name>A0A4Q5J9N5_9ACTN</name>
<keyword evidence="3" id="KW-0067">ATP-binding</keyword>
<reference evidence="3 4" key="1">
    <citation type="submission" date="2019-01" db="EMBL/GenBank/DDBJ databases">
        <title>Nocardioides guangzhouensis sp. nov., an actinobacterium isolated from soil.</title>
        <authorList>
            <person name="Fu Y."/>
            <person name="Cai Y."/>
            <person name="Lin Z."/>
            <person name="Chen P."/>
        </authorList>
    </citation>
    <scope>NUCLEOTIDE SEQUENCE [LARGE SCALE GENOMIC DNA]</scope>
    <source>
        <strain evidence="3 4">NBRC 105384</strain>
    </source>
</reference>
<dbReference type="InterPro" id="IPR050267">
    <property type="entry name" value="Anti-sigma-factor_SerPK"/>
</dbReference>
<evidence type="ECO:0000313" key="3">
    <source>
        <dbReference type="EMBL" id="RYU14561.1"/>
    </source>
</evidence>
<dbReference type="GO" id="GO:0004674">
    <property type="term" value="F:protein serine/threonine kinase activity"/>
    <property type="evidence" value="ECO:0007669"/>
    <property type="project" value="UniProtKB-KW"/>
</dbReference>
<dbReference type="OrthoDB" id="3527613at2"/>
<keyword evidence="4" id="KW-1185">Reference proteome</keyword>
<dbReference type="Proteomes" id="UP000291189">
    <property type="component" value="Unassembled WGS sequence"/>
</dbReference>
<dbReference type="SUPFAM" id="SSF55874">
    <property type="entry name" value="ATPase domain of HSP90 chaperone/DNA topoisomerase II/histidine kinase"/>
    <property type="match status" value="1"/>
</dbReference>
<comment type="caution">
    <text evidence="3">The sequence shown here is derived from an EMBL/GenBank/DDBJ whole genome shotgun (WGS) entry which is preliminary data.</text>
</comment>
<dbReference type="PANTHER" id="PTHR35526:SF3">
    <property type="entry name" value="ANTI-SIGMA-F FACTOR RSBW"/>
    <property type="match status" value="1"/>
</dbReference>
<dbReference type="AlphaFoldDB" id="A0A4Q5J9N5"/>
<dbReference type="PANTHER" id="PTHR35526">
    <property type="entry name" value="ANTI-SIGMA-F FACTOR RSBW-RELATED"/>
    <property type="match status" value="1"/>
</dbReference>
<feature type="domain" description="Histidine kinase/HSP90-like ATPase" evidence="2">
    <location>
        <begin position="22"/>
        <end position="119"/>
    </location>
</feature>
<keyword evidence="3" id="KW-0547">Nucleotide-binding</keyword>
<dbReference type="RefSeq" id="WP_129985445.1">
    <property type="nucleotide sequence ID" value="NZ_SDPU01000010.1"/>
</dbReference>
<dbReference type="InterPro" id="IPR003594">
    <property type="entry name" value="HATPase_dom"/>
</dbReference>